<dbReference type="InterPro" id="IPR050767">
    <property type="entry name" value="Sel1_AlgK"/>
</dbReference>
<dbReference type="PROSITE" id="PS51257">
    <property type="entry name" value="PROKAR_LIPOPROTEIN"/>
    <property type="match status" value="1"/>
</dbReference>
<dbReference type="STRING" id="1085623.GNIT_1252"/>
<sequence length="468" mass="53651">MKLLQRFNIRLVFTFSIIFIAGCSEIATVLNEPEPQINAPNYNPDDWSTQNDLYNLEYQAENGDTSAIIELYERYRYSDGVEKHLLRAISYLKKASALGDDEATRKLMNIYRSGVRTWLLSKEFEIEKDPVLAKEYTKIYLEQLKVNAEHDSEAGFWLARAYEKGGGGLEVDIKQAQYHYEKSAQLLEEKVKSGDVESRLLYAKLKRNNQHPSIIQNESVALEMLEQLVVEGHRESHLLLASIYLKIHAVDIYKAQPKIHKLTDKQAEDRAIGLLTKAAKKGDSEAQRKLVYHYRDKLEEDENAAESLIYWADKAMPQNINDETSYSLLFNAKLKALTAIDDGEGLINSMLHYYSRGKFKDFSSVADTSRNIANAFYTDMNVEDLQAVVMRSFINSIPREKQIQLIRSFTEKLVTLTKYLQSESYSSVCLNEGRPENYSVANRTAMLMQALNIDSDYYKRLQASLDAC</sequence>
<dbReference type="InterPro" id="IPR006597">
    <property type="entry name" value="Sel1-like"/>
</dbReference>
<dbReference type="Gene3D" id="1.25.40.10">
    <property type="entry name" value="Tetratricopeptide repeat domain"/>
    <property type="match status" value="1"/>
</dbReference>
<evidence type="ECO:0000313" key="1">
    <source>
        <dbReference type="EMBL" id="AEP29376.1"/>
    </source>
</evidence>
<dbReference type="KEGG" id="gni:GNIT_1252"/>
<gene>
    <name evidence="1" type="ordered locus">GNIT_1252</name>
</gene>
<name>G4QKY6_GLANF</name>
<dbReference type="SUPFAM" id="SSF81901">
    <property type="entry name" value="HCP-like"/>
    <property type="match status" value="1"/>
</dbReference>
<dbReference type="PANTHER" id="PTHR11102">
    <property type="entry name" value="SEL-1-LIKE PROTEIN"/>
    <property type="match status" value="1"/>
</dbReference>
<dbReference type="HOGENOM" id="CLU_583632_0_0_6"/>
<keyword evidence="2" id="KW-1185">Reference proteome</keyword>
<evidence type="ECO:0008006" key="3">
    <source>
        <dbReference type="Google" id="ProtNLM"/>
    </source>
</evidence>
<dbReference type="SMART" id="SM00671">
    <property type="entry name" value="SEL1"/>
    <property type="match status" value="2"/>
</dbReference>
<dbReference type="PANTHER" id="PTHR11102:SF160">
    <property type="entry name" value="ERAD-ASSOCIATED E3 UBIQUITIN-PROTEIN LIGASE COMPONENT HRD3"/>
    <property type="match status" value="1"/>
</dbReference>
<evidence type="ECO:0000313" key="2">
    <source>
        <dbReference type="Proteomes" id="UP000009282"/>
    </source>
</evidence>
<proteinExistence type="predicted"/>
<organism evidence="1 2">
    <name type="scientific">Glaciecola nitratireducens (strain JCM 12485 / KCTC 12276 / FR1064)</name>
    <dbReference type="NCBI Taxonomy" id="1085623"/>
    <lineage>
        <taxon>Bacteria</taxon>
        <taxon>Pseudomonadati</taxon>
        <taxon>Pseudomonadota</taxon>
        <taxon>Gammaproteobacteria</taxon>
        <taxon>Alteromonadales</taxon>
        <taxon>Alteromonadaceae</taxon>
        <taxon>Brumicola</taxon>
    </lineage>
</organism>
<dbReference type="EMBL" id="CP003060">
    <property type="protein sequence ID" value="AEP29376.1"/>
    <property type="molecule type" value="Genomic_DNA"/>
</dbReference>
<dbReference type="InterPro" id="IPR011990">
    <property type="entry name" value="TPR-like_helical_dom_sf"/>
</dbReference>
<dbReference type="RefSeq" id="WP_014108250.1">
    <property type="nucleotide sequence ID" value="NC_016041.1"/>
</dbReference>
<dbReference type="Pfam" id="PF08238">
    <property type="entry name" value="Sel1"/>
    <property type="match status" value="3"/>
</dbReference>
<dbReference type="Proteomes" id="UP000009282">
    <property type="component" value="Chromosome"/>
</dbReference>
<accession>G4QKY6</accession>
<reference evidence="1 2" key="1">
    <citation type="journal article" date="2011" name="J. Bacteriol.">
        <title>Complete genome sequence of seawater bacterium Glaciecola nitratireducens FR1064T.</title>
        <authorList>
            <person name="Bian F."/>
            <person name="Qin Q.L."/>
            <person name="Xie B.B."/>
            <person name="Shu Y.L."/>
            <person name="Zhang X.Y."/>
            <person name="Yu Y."/>
            <person name="Chen B."/>
            <person name="Chen X.L."/>
            <person name="Zhou B.C."/>
            <person name="Zhang Y.Z."/>
        </authorList>
    </citation>
    <scope>NUCLEOTIDE SEQUENCE [LARGE SCALE GENOMIC DNA]</scope>
    <source>
        <strain evidence="2">JCM 12485 / KCTC 12276 / FR1064</strain>
    </source>
</reference>
<protein>
    <recommendedName>
        <fullName evidence="3">Sel1 repeat family protein</fullName>
    </recommendedName>
</protein>
<dbReference type="AlphaFoldDB" id="G4QKY6"/>